<feature type="domain" description="HTH araC/xylS-type" evidence="4">
    <location>
        <begin position="241"/>
        <end position="339"/>
    </location>
</feature>
<dbReference type="EMBL" id="FOAS01000008">
    <property type="protein sequence ID" value="SEL12623.1"/>
    <property type="molecule type" value="Genomic_DNA"/>
</dbReference>
<dbReference type="RefSeq" id="WP_074867590.1">
    <property type="nucleotide sequence ID" value="NZ_FOAS01000008.1"/>
</dbReference>
<dbReference type="InterPro" id="IPR020449">
    <property type="entry name" value="Tscrpt_reg_AraC-type_HTH"/>
</dbReference>
<dbReference type="SMART" id="SM00342">
    <property type="entry name" value="HTH_ARAC"/>
    <property type="match status" value="1"/>
</dbReference>
<keyword evidence="1" id="KW-0805">Transcription regulation</keyword>
<keyword evidence="6" id="KW-1185">Reference proteome</keyword>
<dbReference type="InterPro" id="IPR018060">
    <property type="entry name" value="HTH_AraC"/>
</dbReference>
<evidence type="ECO:0000256" key="3">
    <source>
        <dbReference type="ARBA" id="ARBA00023163"/>
    </source>
</evidence>
<dbReference type="PANTHER" id="PTHR47894">
    <property type="entry name" value="HTH-TYPE TRANSCRIPTIONAL REGULATOR GADX"/>
    <property type="match status" value="1"/>
</dbReference>
<organism evidence="5 6">
    <name type="scientific">Atopomonas hussainii</name>
    <dbReference type="NCBI Taxonomy" id="1429083"/>
    <lineage>
        <taxon>Bacteria</taxon>
        <taxon>Pseudomonadati</taxon>
        <taxon>Pseudomonadota</taxon>
        <taxon>Gammaproteobacteria</taxon>
        <taxon>Pseudomonadales</taxon>
        <taxon>Pseudomonadaceae</taxon>
        <taxon>Atopomonas</taxon>
    </lineage>
</organism>
<dbReference type="Gene3D" id="1.10.10.60">
    <property type="entry name" value="Homeodomain-like"/>
    <property type="match status" value="1"/>
</dbReference>
<accession>A0A1H7MN22</accession>
<protein>
    <submittedName>
        <fullName evidence="5">AraC-type DNA-binding protein</fullName>
    </submittedName>
</protein>
<evidence type="ECO:0000313" key="5">
    <source>
        <dbReference type="EMBL" id="SEL12623.1"/>
    </source>
</evidence>
<evidence type="ECO:0000313" key="6">
    <source>
        <dbReference type="Proteomes" id="UP000185766"/>
    </source>
</evidence>
<dbReference type="PROSITE" id="PS01124">
    <property type="entry name" value="HTH_ARAC_FAMILY_2"/>
    <property type="match status" value="1"/>
</dbReference>
<dbReference type="InterPro" id="IPR032687">
    <property type="entry name" value="AraC-type_N"/>
</dbReference>
<dbReference type="STRING" id="1429083.GCA_001885685_00036"/>
<dbReference type="AlphaFoldDB" id="A0A1H7MN22"/>
<keyword evidence="2 5" id="KW-0238">DNA-binding</keyword>
<evidence type="ECO:0000259" key="4">
    <source>
        <dbReference type="PROSITE" id="PS01124"/>
    </source>
</evidence>
<dbReference type="Pfam" id="PF12833">
    <property type="entry name" value="HTH_18"/>
    <property type="match status" value="1"/>
</dbReference>
<keyword evidence="3" id="KW-0804">Transcription</keyword>
<dbReference type="GO" id="GO:0003700">
    <property type="term" value="F:DNA-binding transcription factor activity"/>
    <property type="evidence" value="ECO:0007669"/>
    <property type="project" value="InterPro"/>
</dbReference>
<dbReference type="Pfam" id="PF12625">
    <property type="entry name" value="Arabinose_bd"/>
    <property type="match status" value="1"/>
</dbReference>
<reference evidence="5 6" key="1">
    <citation type="submission" date="2016-10" db="EMBL/GenBank/DDBJ databases">
        <authorList>
            <person name="de Groot N.N."/>
        </authorList>
    </citation>
    <scope>NUCLEOTIDE SEQUENCE [LARGE SCALE GENOMIC DNA]</scope>
    <source>
        <strain evidence="5 6">JCM 19513</strain>
    </source>
</reference>
<dbReference type="InterPro" id="IPR009057">
    <property type="entry name" value="Homeodomain-like_sf"/>
</dbReference>
<name>A0A1H7MN22_9GAMM</name>
<dbReference type="SUPFAM" id="SSF46689">
    <property type="entry name" value="Homeodomain-like"/>
    <property type="match status" value="1"/>
</dbReference>
<dbReference type="Proteomes" id="UP000185766">
    <property type="component" value="Unassembled WGS sequence"/>
</dbReference>
<evidence type="ECO:0000256" key="1">
    <source>
        <dbReference type="ARBA" id="ARBA00023015"/>
    </source>
</evidence>
<sequence>MHNSAASQFLAPTIPVEFVFDALQACPARGADVTQLLTQAGLAHVQPLTPGNRVSVVDYSRLLRLIIQQLDDSFLGFLDRPVPQKAFAVFATQLVACTNAAQAITQLNRFYKLFSDQFHLEVLEHTEHTVIRLHLRQTQLFDYRFIHQSLLIVVLRLIHWLIGEVIQPEAVHFTFAKNHLHPHLYYLFGGPLHYASPYNELHFARGVLQVPCATTQAQVEVMVRDSQRMMLINHRPAPFTHAVRKLLLLHCQREWLSAEQVANELNLSANLLWRKLKREETRFQDIRDALKRDLSLSLLTNEQLTLSDIAARVGFAEASSFHKAFSKWTGFAPSNYRRGKPGPLQGTAE</sequence>
<dbReference type="PRINTS" id="PR00032">
    <property type="entry name" value="HTHARAC"/>
</dbReference>
<dbReference type="GO" id="GO:0005829">
    <property type="term" value="C:cytosol"/>
    <property type="evidence" value="ECO:0007669"/>
    <property type="project" value="TreeGrafter"/>
</dbReference>
<dbReference type="PANTHER" id="PTHR47894:SF1">
    <property type="entry name" value="HTH-TYPE TRANSCRIPTIONAL REGULATOR VQSM"/>
    <property type="match status" value="1"/>
</dbReference>
<proteinExistence type="predicted"/>
<dbReference type="GO" id="GO:0000976">
    <property type="term" value="F:transcription cis-regulatory region binding"/>
    <property type="evidence" value="ECO:0007669"/>
    <property type="project" value="TreeGrafter"/>
</dbReference>
<evidence type="ECO:0000256" key="2">
    <source>
        <dbReference type="ARBA" id="ARBA00023125"/>
    </source>
</evidence>
<gene>
    <name evidence="5" type="ORF">SAMN05216214_108130</name>
</gene>